<dbReference type="RefSeq" id="WP_353684073.1">
    <property type="nucleotide sequence ID" value="NZ_CP144373.1"/>
</dbReference>
<dbReference type="PROSITE" id="PS51918">
    <property type="entry name" value="RADICAL_SAM"/>
    <property type="match status" value="1"/>
</dbReference>
<dbReference type="Pfam" id="PF19288">
    <property type="entry name" value="CofH_C"/>
    <property type="match status" value="1"/>
</dbReference>
<comment type="pathway">
    <text evidence="6">Quinol/quinone metabolism; menaquinone biosynthesis.</text>
</comment>
<evidence type="ECO:0000256" key="5">
    <source>
        <dbReference type="ARBA" id="ARBA00023014"/>
    </source>
</evidence>
<dbReference type="EC" id="2.5.1.120" evidence="6"/>
<proteinExistence type="inferred from homology"/>
<name>A0AAU8GVP4_9BACT</name>
<dbReference type="InterPro" id="IPR020050">
    <property type="entry name" value="FO_synthase_su2"/>
</dbReference>
<feature type="binding site" evidence="6 7">
    <location>
        <position position="62"/>
    </location>
    <ligand>
        <name>[4Fe-4S] cluster</name>
        <dbReference type="ChEBI" id="CHEBI:49883"/>
        <note>4Fe-4S-S-AdoMet</note>
    </ligand>
</feature>
<dbReference type="SFLD" id="SFLDG01064">
    <property type="entry name" value="F420__menaquinone_cofactor_bio"/>
    <property type="match status" value="1"/>
</dbReference>
<keyword evidence="1 6" id="KW-0004">4Fe-4S</keyword>
<dbReference type="GO" id="GO:0051539">
    <property type="term" value="F:4 iron, 4 sulfur cluster binding"/>
    <property type="evidence" value="ECO:0007669"/>
    <property type="project" value="UniProtKB-KW"/>
</dbReference>
<keyword evidence="6" id="KW-0808">Transferase</keyword>
<feature type="binding site" evidence="8">
    <location>
        <position position="68"/>
    </location>
    <ligand>
        <name>S-adenosyl-L-methionine</name>
        <dbReference type="ChEBI" id="CHEBI:59789"/>
    </ligand>
</feature>
<dbReference type="SFLD" id="SFLDG01389">
    <property type="entry name" value="menaquinone_synthsis_involved"/>
    <property type="match status" value="1"/>
</dbReference>
<dbReference type="AlphaFoldDB" id="A0AAU8GVP4"/>
<dbReference type="Pfam" id="PF04055">
    <property type="entry name" value="Radical_SAM"/>
    <property type="match status" value="1"/>
</dbReference>
<dbReference type="SFLD" id="SFLDG01082">
    <property type="entry name" value="B12-binding_domain_containing"/>
    <property type="match status" value="1"/>
</dbReference>
<dbReference type="KEGG" id="taut:V4D30_09385"/>
<organism evidence="10">
    <name type="scientific">Thermodesulfovibrio autotrophicus</name>
    <dbReference type="NCBI Taxonomy" id="3118333"/>
    <lineage>
        <taxon>Bacteria</taxon>
        <taxon>Pseudomonadati</taxon>
        <taxon>Nitrospirota</taxon>
        <taxon>Thermodesulfovibrionia</taxon>
        <taxon>Thermodesulfovibrionales</taxon>
        <taxon>Thermodesulfovibrionaceae</taxon>
        <taxon>Thermodesulfovibrio</taxon>
    </lineage>
</organism>
<dbReference type="InterPro" id="IPR045567">
    <property type="entry name" value="CofH/MnqC-like_C"/>
</dbReference>
<dbReference type="SFLD" id="SFLDF00343">
    <property type="entry name" value="aminofutalosine_synthase_(mqnE"/>
    <property type="match status" value="1"/>
</dbReference>
<gene>
    <name evidence="6 10" type="primary">mqnE</name>
    <name evidence="10" type="ORF">V4D30_09385</name>
</gene>
<dbReference type="GO" id="GO:0102573">
    <property type="term" value="F:aminodeoxyfutalosine synthase activity"/>
    <property type="evidence" value="ECO:0007669"/>
    <property type="project" value="UniProtKB-EC"/>
</dbReference>
<dbReference type="NCBIfam" id="TIGR00423">
    <property type="entry name" value="CofH family radical SAM protein"/>
    <property type="match status" value="1"/>
</dbReference>
<evidence type="ECO:0000256" key="8">
    <source>
        <dbReference type="PIRSR" id="PIRSR004762-2"/>
    </source>
</evidence>
<evidence type="ECO:0000256" key="2">
    <source>
        <dbReference type="ARBA" id="ARBA00022691"/>
    </source>
</evidence>
<keyword evidence="2 6" id="KW-0949">S-adenosyl-L-methionine</keyword>
<dbReference type="SFLD" id="SFLDF00342">
    <property type="entry name" value="cyclic_dehypoxanthine_futalosi"/>
    <property type="match status" value="1"/>
</dbReference>
<accession>A0AAU8GVP4</accession>
<dbReference type="InterPro" id="IPR034405">
    <property type="entry name" value="F420"/>
</dbReference>
<evidence type="ECO:0000256" key="6">
    <source>
        <dbReference type="HAMAP-Rule" id="MF_00993"/>
    </source>
</evidence>
<keyword evidence="5 6" id="KW-0411">Iron-sulfur</keyword>
<protein>
    <recommendedName>
        <fullName evidence="6">Aminodeoxyfutalosine synthase</fullName>
        <shortName evidence="6">AFL synthase</shortName>
        <shortName evidence="6">Aminofutalosine synthase</shortName>
        <ecNumber evidence="6">2.5.1.120</ecNumber>
    </recommendedName>
    <alternativeName>
        <fullName evidence="6">Menaquinone biosynthetic enzyme MqnE</fullName>
    </alternativeName>
</protein>
<comment type="similarity">
    <text evidence="6">Belongs to the radical SAM superfamily. MqnE family.</text>
</comment>
<keyword evidence="3 6" id="KW-0479">Metal-binding</keyword>
<feature type="domain" description="Radical SAM core" evidence="9">
    <location>
        <begin position="48"/>
        <end position="279"/>
    </location>
</feature>
<dbReference type="SFLD" id="SFLDG01388">
    <property type="entry name" value="7_8-didemethyl-8-hydroxy-5-dea"/>
    <property type="match status" value="1"/>
</dbReference>
<evidence type="ECO:0000256" key="3">
    <source>
        <dbReference type="ARBA" id="ARBA00022723"/>
    </source>
</evidence>
<sequence>MFDEIKRKIIHAERINRDEALELFNTDDIHKLGELADEVSRRFNSNKVYFIVNRHINPTNICVNRCRFCAFSRSKGEEYAYELSIDDIIAQLREAQKTTGYISEVHIVSGLHPEWQFEYYLEMISTIKKEFPSIGIKAFTAVEIDYFARKSGLSIEQTLMKLKEAGLDIMPGGGAEIFNPEVRNRICPEKISGERWLEVIRTAHRLGIKTNATMLYGHVETYEDRVEHLMKLRELQDETGGFLAFIPLSYQPENTDIKVPYPSGIDDLKTIAVSRLVLDNIAHIKAYWIMLGEKLAQLALLYGADCLEGTVIEEKIAHSAGARSKKGNTIEELVHLIREAGKIPVERDSFYNVKRVFD</sequence>
<dbReference type="GO" id="GO:0044689">
    <property type="term" value="F:7,8-didemethyl-8-hydroxy-5-deazariboflavin synthase activity"/>
    <property type="evidence" value="ECO:0007669"/>
    <property type="project" value="TreeGrafter"/>
</dbReference>
<evidence type="ECO:0000313" key="10">
    <source>
        <dbReference type="EMBL" id="XCH46545.1"/>
    </source>
</evidence>
<dbReference type="GO" id="GO:0005506">
    <property type="term" value="F:iron ion binding"/>
    <property type="evidence" value="ECO:0007669"/>
    <property type="project" value="UniProtKB-UniRule"/>
</dbReference>
<dbReference type="InterPro" id="IPR006638">
    <property type="entry name" value="Elp3/MiaA/NifB-like_rSAM"/>
</dbReference>
<evidence type="ECO:0000256" key="7">
    <source>
        <dbReference type="PIRSR" id="PIRSR004762-1"/>
    </source>
</evidence>
<dbReference type="SUPFAM" id="SSF102114">
    <property type="entry name" value="Radical SAM enzymes"/>
    <property type="match status" value="1"/>
</dbReference>
<dbReference type="EMBL" id="CP144373">
    <property type="protein sequence ID" value="XCH46545.1"/>
    <property type="molecule type" value="Genomic_DNA"/>
</dbReference>
<comment type="function">
    <text evidence="6">Radical SAM enzyme that catalyzes the addition of the adenosyl radical to the double bond of 3-[(1-carboxyvinyl)oxy]benzoate, leading to aminodeoxyfutalosine (AFL), a key intermediate in the formation of menaquinone (MK, vitamin K2) from chorismate.</text>
</comment>
<dbReference type="GO" id="GO:0009234">
    <property type="term" value="P:menaquinone biosynthetic process"/>
    <property type="evidence" value="ECO:0007669"/>
    <property type="project" value="UniProtKB-UniRule"/>
</dbReference>
<comment type="cofactor">
    <cofactor evidence="6 7">
        <name>[4Fe-4S] cluster</name>
        <dbReference type="ChEBI" id="CHEBI:49883"/>
    </cofactor>
    <text evidence="6 7">Binds 1 [4Fe-4S] cluster. The cluster is coordinated with 3 cysteines and an exchangeable S-adenosyl-L-methionine.</text>
</comment>
<feature type="binding site" evidence="6 7">
    <location>
        <position position="66"/>
    </location>
    <ligand>
        <name>[4Fe-4S] cluster</name>
        <dbReference type="ChEBI" id="CHEBI:49883"/>
        <note>4Fe-4S-S-AdoMet</note>
    </ligand>
</feature>
<dbReference type="SMART" id="SM00729">
    <property type="entry name" value="Elp3"/>
    <property type="match status" value="1"/>
</dbReference>
<keyword evidence="6" id="KW-0474">Menaquinone biosynthesis</keyword>
<evidence type="ECO:0000259" key="9">
    <source>
        <dbReference type="PROSITE" id="PS51918"/>
    </source>
</evidence>
<dbReference type="InterPro" id="IPR022432">
    <property type="entry name" value="MqnE"/>
</dbReference>
<dbReference type="InterPro" id="IPR058240">
    <property type="entry name" value="rSAM_sf"/>
</dbReference>
<dbReference type="PIRSF" id="PIRSF004762">
    <property type="entry name" value="CHP00423"/>
    <property type="match status" value="1"/>
</dbReference>
<dbReference type="SFLD" id="SFLDS00029">
    <property type="entry name" value="Radical_SAM"/>
    <property type="match status" value="1"/>
</dbReference>
<dbReference type="NCBIfam" id="TIGR03700">
    <property type="entry name" value="mena_SCO4494"/>
    <property type="match status" value="1"/>
</dbReference>
<feature type="binding site" evidence="6 7">
    <location>
        <position position="69"/>
    </location>
    <ligand>
        <name>[4Fe-4S] cluster</name>
        <dbReference type="ChEBI" id="CHEBI:49883"/>
        <note>4Fe-4S-S-AdoMet</note>
    </ligand>
</feature>
<dbReference type="Gene3D" id="3.20.20.70">
    <property type="entry name" value="Aldolase class I"/>
    <property type="match status" value="1"/>
</dbReference>
<reference evidence="10" key="1">
    <citation type="submission" date="2024-01" db="EMBL/GenBank/DDBJ databases">
        <title>The first autotrophic representatives of the genus Thermodesulfovibrio.</title>
        <authorList>
            <person name="Maltseva A.I."/>
            <person name="Elcheninov A.G."/>
            <person name="Kublanov I.V."/>
            <person name="Lebedinsky A.V."/>
            <person name="Frolov E.N."/>
        </authorList>
    </citation>
    <scope>NUCLEOTIDE SEQUENCE</scope>
    <source>
        <strain evidence="10">3907-1M</strain>
    </source>
</reference>
<dbReference type="HAMAP" id="MF_00993">
    <property type="entry name" value="MqnE"/>
    <property type="match status" value="1"/>
</dbReference>
<dbReference type="CDD" id="cd01335">
    <property type="entry name" value="Radical_SAM"/>
    <property type="match status" value="1"/>
</dbReference>
<evidence type="ECO:0000256" key="4">
    <source>
        <dbReference type="ARBA" id="ARBA00023004"/>
    </source>
</evidence>
<evidence type="ECO:0000256" key="1">
    <source>
        <dbReference type="ARBA" id="ARBA00022485"/>
    </source>
</evidence>
<dbReference type="PANTHER" id="PTHR43076">
    <property type="entry name" value="FO SYNTHASE (COFH)"/>
    <property type="match status" value="1"/>
</dbReference>
<dbReference type="InterPro" id="IPR007197">
    <property type="entry name" value="rSAM"/>
</dbReference>
<dbReference type="InterPro" id="IPR013785">
    <property type="entry name" value="Aldolase_TIM"/>
</dbReference>
<feature type="binding site" evidence="8">
    <location>
        <position position="176"/>
    </location>
    <ligand>
        <name>S-adenosyl-L-methionine</name>
        <dbReference type="ChEBI" id="CHEBI:59789"/>
    </ligand>
</feature>
<dbReference type="PANTHER" id="PTHR43076:SF7">
    <property type="entry name" value="AMINODEOXYFUTALOSINE SYNTHASE"/>
    <property type="match status" value="1"/>
</dbReference>
<comment type="catalytic activity">
    <reaction evidence="6">
        <text>3-[(1-carboxyvinyl)-oxy]benzoate + S-adenosyl-L-methionine + H2O = 6-amino-6-deoxyfutalosine + hydrogencarbonate + L-methionine + H(+)</text>
        <dbReference type="Rhea" id="RHEA:33075"/>
        <dbReference type="ChEBI" id="CHEBI:15377"/>
        <dbReference type="ChEBI" id="CHEBI:15378"/>
        <dbReference type="ChEBI" id="CHEBI:17544"/>
        <dbReference type="ChEBI" id="CHEBI:57844"/>
        <dbReference type="ChEBI" id="CHEBI:59789"/>
        <dbReference type="ChEBI" id="CHEBI:64286"/>
        <dbReference type="ChEBI" id="CHEBI:76981"/>
        <dbReference type="EC" id="2.5.1.120"/>
    </reaction>
</comment>
<keyword evidence="4 6" id="KW-0408">Iron</keyword>